<keyword evidence="4" id="KW-1185">Reference proteome</keyword>
<evidence type="ECO:0000256" key="2">
    <source>
        <dbReference type="ARBA" id="ARBA00022679"/>
    </source>
</evidence>
<gene>
    <name evidence="3" type="ORF">GCM10009410_25050</name>
</gene>
<dbReference type="NCBIfam" id="TIGR00696">
    <property type="entry name" value="wecG_tagA_cpsF"/>
    <property type="match status" value="1"/>
</dbReference>
<dbReference type="CDD" id="cd06533">
    <property type="entry name" value="Glyco_transf_WecG_TagA"/>
    <property type="match status" value="1"/>
</dbReference>
<dbReference type="InterPro" id="IPR004629">
    <property type="entry name" value="WecG_TagA_CpsF"/>
</dbReference>
<protein>
    <submittedName>
        <fullName evidence="3">UDP-N-acetyl-D-mannosaminuronic acid transferase</fullName>
    </submittedName>
</protein>
<dbReference type="PANTHER" id="PTHR34136:SF1">
    <property type="entry name" value="UDP-N-ACETYL-D-MANNOSAMINURONIC ACID TRANSFERASE"/>
    <property type="match status" value="1"/>
</dbReference>
<proteinExistence type="predicted"/>
<dbReference type="Pfam" id="PF03808">
    <property type="entry name" value="Glyco_tran_WecG"/>
    <property type="match status" value="1"/>
</dbReference>
<accession>A0ABQ2QQQ5</accession>
<dbReference type="PANTHER" id="PTHR34136">
    <property type="match status" value="1"/>
</dbReference>
<evidence type="ECO:0000256" key="1">
    <source>
        <dbReference type="ARBA" id="ARBA00022676"/>
    </source>
</evidence>
<comment type="caution">
    <text evidence="3">The sequence shown here is derived from an EMBL/GenBank/DDBJ whole genome shotgun (WGS) entry which is preliminary data.</text>
</comment>
<keyword evidence="1" id="KW-0328">Glycosyltransferase</keyword>
<evidence type="ECO:0000313" key="3">
    <source>
        <dbReference type="EMBL" id="GGP90014.1"/>
    </source>
</evidence>
<name>A0ABQ2QQQ5_9GAMM</name>
<keyword evidence="2 3" id="KW-0808">Transferase</keyword>
<sequence length="248" mass="28328">MFINNEMAQDQIVNNLDLVDDINIALLKSMLTESKSPISIGFINQHAYNLIHSNDNVRVLFDSLTFRFRDGIGMKFACKLNGCHPGYNLNGTDFIPDLISFYLEVNARPKIFVFGTQEPWLTAGANKLFKDHEVISMDGFKDVSDYLSILSDSLSIDDKTLIILAMGMPKQELLAKEILKISQGSQLIICGGAVIDFLANRFTRAPKLFRMLGLEWLYRLLVEPKRLFNRYVIGIPKFFFYILMNRNI</sequence>
<dbReference type="RefSeq" id="WP_188956745.1">
    <property type="nucleotide sequence ID" value="NZ_BMQW01000006.1"/>
</dbReference>
<evidence type="ECO:0000313" key="4">
    <source>
        <dbReference type="Proteomes" id="UP000654004"/>
    </source>
</evidence>
<dbReference type="Proteomes" id="UP000654004">
    <property type="component" value="Unassembled WGS sequence"/>
</dbReference>
<reference evidence="4" key="1">
    <citation type="journal article" date="2019" name="Int. J. Syst. Evol. Microbiol.">
        <title>The Global Catalogue of Microorganisms (GCM) 10K type strain sequencing project: providing services to taxonomists for standard genome sequencing and annotation.</title>
        <authorList>
            <consortium name="The Broad Institute Genomics Platform"/>
            <consortium name="The Broad Institute Genome Sequencing Center for Infectious Disease"/>
            <person name="Wu L."/>
            <person name="Ma J."/>
        </authorList>
    </citation>
    <scope>NUCLEOTIDE SEQUENCE [LARGE SCALE GENOMIC DNA]</scope>
    <source>
        <strain evidence="4">JCM 32305</strain>
    </source>
</reference>
<dbReference type="GO" id="GO:0016740">
    <property type="term" value="F:transferase activity"/>
    <property type="evidence" value="ECO:0007669"/>
    <property type="project" value="UniProtKB-KW"/>
</dbReference>
<organism evidence="3 4">
    <name type="scientific">Shewanella ulleungensis</name>
    <dbReference type="NCBI Taxonomy" id="2282699"/>
    <lineage>
        <taxon>Bacteria</taxon>
        <taxon>Pseudomonadati</taxon>
        <taxon>Pseudomonadota</taxon>
        <taxon>Gammaproteobacteria</taxon>
        <taxon>Alteromonadales</taxon>
        <taxon>Shewanellaceae</taxon>
        <taxon>Shewanella</taxon>
    </lineage>
</organism>
<dbReference type="EMBL" id="BMQW01000006">
    <property type="protein sequence ID" value="GGP90014.1"/>
    <property type="molecule type" value="Genomic_DNA"/>
</dbReference>